<dbReference type="Pfam" id="PF07277">
    <property type="entry name" value="SapC"/>
    <property type="match status" value="1"/>
</dbReference>
<sequence length="292" mass="32843">MNPNYQPLDAVPHRQHGRKKAQGYVFARNDAFAPLLIAELSHAIAHYPLAFRPIDSGPFQGHFQLVVLLGMCAGENLFVDAHGQWRAPYIPGHFRAYPFRLLQVRSSEDKQLIMLGFDHASGLYREAPDPLQQEERFFDDQGQPQPWLQEVSNFLVESAKNQRLTQQAVEALAAAKVLVPWELPKAGLDDERPLLSDLCCIDAAAMKTLPGSVLEILRDTQALDLAYAQLFSMQRLVSLQALHRQREQQKAKAHAEGRRERQLPIGDLGLGALFGTSAPSDSMDLEWLKNYK</sequence>
<evidence type="ECO:0000313" key="1">
    <source>
        <dbReference type="EMBL" id="EIC28718.1"/>
    </source>
</evidence>
<protein>
    <submittedName>
        <fullName evidence="1">SapC</fullName>
    </submittedName>
</protein>
<dbReference type="EMBL" id="CM001475">
    <property type="protein sequence ID" value="EIC28718.1"/>
    <property type="molecule type" value="Genomic_DNA"/>
</dbReference>
<dbReference type="RefSeq" id="WP_005369989.1">
    <property type="nucleotide sequence ID" value="NZ_CM001475.1"/>
</dbReference>
<dbReference type="AlphaFoldDB" id="H8GFW7"/>
<gene>
    <name evidence="1" type="ORF">Metal_0894</name>
</gene>
<name>H8GFW7_METAL</name>
<reference evidence="1 2" key="1">
    <citation type="journal article" date="2013" name="Genome Announc.">
        <title>Genome Sequence of the Obligate Gammaproteobacterial Methanotroph Methylomicrobium album Strain BG8.</title>
        <authorList>
            <person name="Kits K.D."/>
            <person name="Kalyuzhnaya M.G."/>
            <person name="Klotz M.G."/>
            <person name="Jetten M.S."/>
            <person name="Op den Camp H.J."/>
            <person name="Vuilleumier S."/>
            <person name="Bringel F."/>
            <person name="Dispirito A.A."/>
            <person name="Murrell J.C."/>
            <person name="Bruce D."/>
            <person name="Cheng J.F."/>
            <person name="Copeland A."/>
            <person name="Goodwin L."/>
            <person name="Hauser L."/>
            <person name="Lajus A."/>
            <person name="Land M.L."/>
            <person name="Lapidus A."/>
            <person name="Lucas S."/>
            <person name="Medigue C."/>
            <person name="Pitluck S."/>
            <person name="Woyke T."/>
            <person name="Zeytun A."/>
            <person name="Stein L.Y."/>
        </authorList>
    </citation>
    <scope>NUCLEOTIDE SEQUENCE [LARGE SCALE GENOMIC DNA]</scope>
    <source>
        <strain evidence="1 2">BG8</strain>
    </source>
</reference>
<dbReference type="STRING" id="686340.Metal_0894"/>
<evidence type="ECO:0000313" key="2">
    <source>
        <dbReference type="Proteomes" id="UP000005090"/>
    </source>
</evidence>
<dbReference type="eggNOG" id="COG1262">
    <property type="taxonomic scope" value="Bacteria"/>
</dbReference>
<dbReference type="InterPro" id="IPR010836">
    <property type="entry name" value="SapC"/>
</dbReference>
<proteinExistence type="predicted"/>
<accession>H8GFW7</accession>
<organism evidence="1 2">
    <name type="scientific">Methylomicrobium album BG8</name>
    <dbReference type="NCBI Taxonomy" id="686340"/>
    <lineage>
        <taxon>Bacteria</taxon>
        <taxon>Pseudomonadati</taxon>
        <taxon>Pseudomonadota</taxon>
        <taxon>Gammaproteobacteria</taxon>
        <taxon>Methylococcales</taxon>
        <taxon>Methylococcaceae</taxon>
        <taxon>Methylomicrobium</taxon>
    </lineage>
</organism>
<keyword evidence="2" id="KW-1185">Reference proteome</keyword>
<dbReference type="Proteomes" id="UP000005090">
    <property type="component" value="Chromosome"/>
</dbReference>
<dbReference type="HOGENOM" id="CLU_074824_1_1_6"/>